<dbReference type="EMBL" id="CP136920">
    <property type="protein sequence ID" value="WOO41045.1"/>
    <property type="molecule type" value="Genomic_DNA"/>
</dbReference>
<name>A0AAQ3L847_9BACT</name>
<dbReference type="Proteomes" id="UP001304300">
    <property type="component" value="Chromosome"/>
</dbReference>
<dbReference type="KEGG" id="puo:RZN69_20690"/>
<dbReference type="RefSeq" id="WP_317833386.1">
    <property type="nucleotide sequence ID" value="NZ_CP136920.1"/>
</dbReference>
<evidence type="ECO:0000313" key="2">
    <source>
        <dbReference type="Proteomes" id="UP001304300"/>
    </source>
</evidence>
<sequence length="215" mass="24920">MIPLLQLKLAGAEEQISTSFSCISWDRPIRGEVFVRTNEGMEKMRIHSQRRSALINYIGPNPVVFFQKKEGEGQQEFKEIAQVYLNPLLAQPLLLFVKEGESYTIVAIEDSFEAYPVSSYRFYNFTDKKLLAKFGDDHFDLAPQETVLLKDPFTTDTEFPVGFVVRSPDGIHPLYSNMWSHLQKYRYLILISESETRDVGPMKFRILSDYERMSL</sequence>
<accession>A0AAQ3L847</accession>
<keyword evidence="2" id="KW-1185">Reference proteome</keyword>
<gene>
    <name evidence="1" type="ORF">RZN69_20690</name>
</gene>
<reference evidence="1 2" key="1">
    <citation type="submission" date="2023-10" db="EMBL/GenBank/DDBJ databases">
        <title>Rubellicoccus peritrichatus gen. nov., sp. nov., isolated from an algae of coral reef tank.</title>
        <authorList>
            <person name="Luo J."/>
        </authorList>
    </citation>
    <scope>NUCLEOTIDE SEQUENCE [LARGE SCALE GENOMIC DNA]</scope>
    <source>
        <strain evidence="1 2">CR14</strain>
    </source>
</reference>
<protein>
    <submittedName>
        <fullName evidence="1">Uncharacterized protein</fullName>
    </submittedName>
</protein>
<organism evidence="1 2">
    <name type="scientific">Rubellicoccus peritrichatus</name>
    <dbReference type="NCBI Taxonomy" id="3080537"/>
    <lineage>
        <taxon>Bacteria</taxon>
        <taxon>Pseudomonadati</taxon>
        <taxon>Verrucomicrobiota</taxon>
        <taxon>Opitutia</taxon>
        <taxon>Puniceicoccales</taxon>
        <taxon>Cerasicoccaceae</taxon>
        <taxon>Rubellicoccus</taxon>
    </lineage>
</organism>
<dbReference type="AlphaFoldDB" id="A0AAQ3L847"/>
<proteinExistence type="predicted"/>
<evidence type="ECO:0000313" key="1">
    <source>
        <dbReference type="EMBL" id="WOO41045.1"/>
    </source>
</evidence>